<keyword evidence="7" id="KW-0325">Glycoprotein</keyword>
<evidence type="ECO:0000256" key="4">
    <source>
        <dbReference type="ARBA" id="ARBA00022622"/>
    </source>
</evidence>
<name>F9W7I8_TRYCI</name>
<dbReference type="Pfam" id="PF13206">
    <property type="entry name" value="VSG_B"/>
    <property type="match status" value="1"/>
</dbReference>
<feature type="chain" id="PRO_5003388767" evidence="9">
    <location>
        <begin position="23"/>
        <end position="388"/>
    </location>
</feature>
<proteinExistence type="predicted"/>
<reference evidence="11 12" key="2">
    <citation type="journal article" date="2012" name="Proc. Natl. Acad. Sci. U.S.A.">
        <title>Antigenic diversity is generated by distinct evolutionary mechanisms in African trypanosome species.</title>
        <authorList>
            <person name="Jackson A.P."/>
            <person name="Berry A."/>
            <person name="Aslett M."/>
            <person name="Allison H.C."/>
            <person name="Burton P."/>
            <person name="Vavrova-Anderson J."/>
            <person name="Brown R."/>
            <person name="Browne H."/>
            <person name="Corton N."/>
            <person name="Hauser H."/>
            <person name="Gamble J."/>
            <person name="Gilderthorp R."/>
            <person name="Marcello L."/>
            <person name="McQuillan J."/>
            <person name="Otto T.D."/>
            <person name="Quail M.A."/>
            <person name="Sanders M.J."/>
            <person name="van Tonder A."/>
            <person name="Ginger M.L."/>
            <person name="Field M.C."/>
            <person name="Barry J.D."/>
            <person name="Hertz-Fowler C."/>
            <person name="Berriman M."/>
        </authorList>
    </citation>
    <scope>NUCLEOTIDE SEQUENCE [LARGE SCALE GENOMIC DNA]</scope>
    <source>
        <strain evidence="11 12">IL3000</strain>
    </source>
</reference>
<keyword evidence="4" id="KW-0336">GPI-anchor</keyword>
<keyword evidence="5 9" id="KW-0732">Signal</keyword>
<dbReference type="GO" id="GO:0005886">
    <property type="term" value="C:plasma membrane"/>
    <property type="evidence" value="ECO:0007669"/>
    <property type="project" value="UniProtKB-SubCell"/>
</dbReference>
<keyword evidence="3" id="KW-1003">Cell membrane</keyword>
<feature type="domain" description="Trypanosome variant surface glycoprotein B-type N-terminal" evidence="10">
    <location>
        <begin position="90"/>
        <end position="360"/>
    </location>
</feature>
<dbReference type="InterPro" id="IPR025932">
    <property type="entry name" value="Trypano_VSG_B_N_dom"/>
</dbReference>
<dbReference type="EMBL" id="CAEQ01001041">
    <property type="protein sequence ID" value="CCD13155.1"/>
    <property type="molecule type" value="Genomic_DNA"/>
</dbReference>
<sequence>MVCFMNGIVVLIFNLPRSFVSSQTQVGRDDNIEPFSLLCRIYNVAKNPPINYVNLQQSNKVVEEIDALNRSLLEEKRLDEKEDAGNNSEAHVKPTVTREEALTQLSLNQITQKANTILEEIEKMNVTKNIENTKAEFHKVIFGENGSESELCQATVKGMDNRSEVCGKPGAQEKGSHAGNNLVVDFFCLCAQRTDEEGANQVCGFYVGRISQYYGWDEKNGPWGSSTMWASIKGGCGKHMYRRPKSTAEARHILDQFLKHLKTCGVYRWGSGKVEISEINEGMLGKGVQKKGSSREERSICDRKKEKSGNLGGVCVYYGQEPHSWEANIAWLKVFKTSLTGVDAVNNKTATLQRALQKLQMLHQSSGEIYETAKVISEIQKPKKHADV</sequence>
<evidence type="ECO:0000256" key="7">
    <source>
        <dbReference type="ARBA" id="ARBA00023180"/>
    </source>
</evidence>
<comment type="function">
    <text evidence="1">VSG forms a coat on the surface of the parasite. The trypanosome evades the immune response of the host by expressing a series of antigenically distinct VSGs from an estimated 1000 VSG genes.</text>
</comment>
<keyword evidence="6" id="KW-0472">Membrane</keyword>
<evidence type="ECO:0000259" key="10">
    <source>
        <dbReference type="Pfam" id="PF13206"/>
    </source>
</evidence>
<dbReference type="AlphaFoldDB" id="F9W7I8"/>
<evidence type="ECO:0000256" key="8">
    <source>
        <dbReference type="ARBA" id="ARBA00023288"/>
    </source>
</evidence>
<reference evidence="12" key="1">
    <citation type="submission" date="2011-07" db="EMBL/GenBank/DDBJ databases">
        <title>Divergent evolution of antigenic variation in African trypanosomes.</title>
        <authorList>
            <person name="Jackson A.P."/>
            <person name="Berry A."/>
            <person name="Allison H.C."/>
            <person name="Burton P."/>
            <person name="Anderson J."/>
            <person name="Aslett M."/>
            <person name="Brown R."/>
            <person name="Corton N."/>
            <person name="Harris D."/>
            <person name="Hauser H."/>
            <person name="Gamble J."/>
            <person name="Gilderthorp R."/>
            <person name="McQuillan J."/>
            <person name="Quail M.A."/>
            <person name="Sanders M."/>
            <person name="Van Tonder A."/>
            <person name="Ginger M.L."/>
            <person name="Donelson J.E."/>
            <person name="Field M.C."/>
            <person name="Barry J.D."/>
            <person name="Berriman M."/>
            <person name="Hertz-Fowler C."/>
        </authorList>
    </citation>
    <scope>NUCLEOTIDE SEQUENCE [LARGE SCALE GENOMIC DNA]</scope>
    <source>
        <strain evidence="12">IL3000</strain>
    </source>
</reference>
<evidence type="ECO:0000256" key="6">
    <source>
        <dbReference type="ARBA" id="ARBA00023136"/>
    </source>
</evidence>
<evidence type="ECO:0000256" key="2">
    <source>
        <dbReference type="ARBA" id="ARBA00004609"/>
    </source>
</evidence>
<feature type="signal peptide" evidence="9">
    <location>
        <begin position="1"/>
        <end position="22"/>
    </location>
</feature>
<evidence type="ECO:0000313" key="12">
    <source>
        <dbReference type="Proteomes" id="UP000000702"/>
    </source>
</evidence>
<accession>F9W7I8</accession>
<dbReference type="Proteomes" id="UP000000702">
    <property type="component" value="Unassembled WGS sequence"/>
</dbReference>
<organism evidence="11 12">
    <name type="scientific">Trypanosoma congolense (strain IL3000)</name>
    <dbReference type="NCBI Taxonomy" id="1068625"/>
    <lineage>
        <taxon>Eukaryota</taxon>
        <taxon>Discoba</taxon>
        <taxon>Euglenozoa</taxon>
        <taxon>Kinetoplastea</taxon>
        <taxon>Metakinetoplastina</taxon>
        <taxon>Trypanosomatida</taxon>
        <taxon>Trypanosomatidae</taxon>
        <taxon>Trypanosoma</taxon>
        <taxon>Nannomonas</taxon>
    </lineage>
</organism>
<comment type="subcellular location">
    <subcellularLocation>
        <location evidence="2">Cell membrane</location>
        <topology evidence="2">Lipid-anchor</topology>
        <topology evidence="2">GPI-anchor</topology>
    </subcellularLocation>
</comment>
<evidence type="ECO:0000256" key="9">
    <source>
        <dbReference type="SAM" id="SignalP"/>
    </source>
</evidence>
<protein>
    <submittedName>
        <fullName evidence="11">Variant surface glycoprotein</fullName>
    </submittedName>
</protein>
<dbReference type="VEuPathDB" id="TriTrypDB:TcIL3000_0_39340"/>
<evidence type="ECO:0000256" key="5">
    <source>
        <dbReference type="ARBA" id="ARBA00022729"/>
    </source>
</evidence>
<evidence type="ECO:0000256" key="1">
    <source>
        <dbReference type="ARBA" id="ARBA00002523"/>
    </source>
</evidence>
<keyword evidence="12" id="KW-1185">Reference proteome</keyword>
<evidence type="ECO:0000313" key="11">
    <source>
        <dbReference type="EMBL" id="CCD13155.1"/>
    </source>
</evidence>
<dbReference type="GO" id="GO:0098552">
    <property type="term" value="C:side of membrane"/>
    <property type="evidence" value="ECO:0007669"/>
    <property type="project" value="UniProtKB-KW"/>
</dbReference>
<evidence type="ECO:0000256" key="3">
    <source>
        <dbReference type="ARBA" id="ARBA00022475"/>
    </source>
</evidence>
<comment type="caution">
    <text evidence="11">The sequence shown here is derived from an EMBL/GenBank/DDBJ whole genome shotgun (WGS) entry which is preliminary data.</text>
</comment>
<keyword evidence="8" id="KW-0449">Lipoprotein</keyword>
<gene>
    <name evidence="11" type="ORF">TCIL3000_0_39340</name>
</gene>